<reference evidence="2 3" key="1">
    <citation type="submission" date="2016-01" db="EMBL/GenBank/DDBJ databases">
        <title>Streptomyces amritsarensis strain MTCC 11845 genome sequencing and assembly.</title>
        <authorList>
            <person name="Sharma D."/>
            <person name="Nair G.R."/>
            <person name="Kaur G."/>
            <person name="Manhas R.K."/>
            <person name="Mayilraj S."/>
        </authorList>
    </citation>
    <scope>NUCLEOTIDE SEQUENCE [LARGE SCALE GENOMIC DNA]</scope>
    <source>
        <strain evidence="2 3">MTCC 11845</strain>
    </source>
</reference>
<accession>A0ABX3G3X2</accession>
<evidence type="ECO:0000259" key="1">
    <source>
        <dbReference type="Pfam" id="PF05076"/>
    </source>
</evidence>
<evidence type="ECO:0000313" key="2">
    <source>
        <dbReference type="EMBL" id="OLZ68346.1"/>
    </source>
</evidence>
<feature type="domain" description="Suppressor of fused-like" evidence="1">
    <location>
        <begin position="10"/>
        <end position="158"/>
    </location>
</feature>
<dbReference type="EMBL" id="MQUR01000022">
    <property type="protein sequence ID" value="OLZ68346.1"/>
    <property type="molecule type" value="Genomic_DNA"/>
</dbReference>
<protein>
    <recommendedName>
        <fullName evidence="1">Suppressor of fused-like domain-containing protein</fullName>
    </recommendedName>
</protein>
<keyword evidence="3" id="KW-1185">Reference proteome</keyword>
<sequence length="162" mass="17265">MPRVPADGQVVSVTYADKPESGFVTGVTYGLSLLVDSPASGRELCITMHSDDPRWAMVPAITVAALRGLCPFDPGMVIGYMKPYVEGSGLSSLLLGAPDSRLAVGRRIDLALSPGQDAEDSVELVGAYPIYASERKFFHAHGAQMAWNSGWDPSDPTRPSLI</sequence>
<dbReference type="InterPro" id="IPR020941">
    <property type="entry name" value="SUFU-like_domain"/>
</dbReference>
<name>A0ABX3G3X2_9ACTN</name>
<dbReference type="Pfam" id="PF05076">
    <property type="entry name" value="SUFU"/>
    <property type="match status" value="1"/>
</dbReference>
<evidence type="ECO:0000313" key="3">
    <source>
        <dbReference type="Proteomes" id="UP000187151"/>
    </source>
</evidence>
<dbReference type="Proteomes" id="UP000187151">
    <property type="component" value="Unassembled WGS sequence"/>
</dbReference>
<organism evidence="2 3">
    <name type="scientific">Streptomyces amritsarensis</name>
    <dbReference type="NCBI Taxonomy" id="681158"/>
    <lineage>
        <taxon>Bacteria</taxon>
        <taxon>Bacillati</taxon>
        <taxon>Actinomycetota</taxon>
        <taxon>Actinomycetes</taxon>
        <taxon>Kitasatosporales</taxon>
        <taxon>Streptomycetaceae</taxon>
        <taxon>Streptomyces</taxon>
    </lineage>
</organism>
<proteinExistence type="predicted"/>
<comment type="caution">
    <text evidence="2">The sequence shown here is derived from an EMBL/GenBank/DDBJ whole genome shotgun (WGS) entry which is preliminary data.</text>
</comment>
<gene>
    <name evidence="2" type="ORF">AVW11_12745</name>
</gene>